<keyword evidence="2" id="KW-1185">Reference proteome</keyword>
<dbReference type="EMBL" id="BA000040">
    <property type="protein sequence ID" value="BAC49725.1"/>
    <property type="molecule type" value="Genomic_DNA"/>
</dbReference>
<dbReference type="KEGG" id="bja:bsl4460"/>
<evidence type="ECO:0000313" key="1">
    <source>
        <dbReference type="EMBL" id="BAC49725.1"/>
    </source>
</evidence>
<dbReference type="InParanoid" id="Q89LT3"/>
<evidence type="ECO:0000313" key="2">
    <source>
        <dbReference type="Proteomes" id="UP000002526"/>
    </source>
</evidence>
<dbReference type="HOGENOM" id="CLU_2631146_0_0_5"/>
<gene>
    <name evidence="1" type="ordered locus">bsl4460</name>
</gene>
<dbReference type="OrthoDB" id="8245493at2"/>
<accession>Q89LT3</accession>
<proteinExistence type="predicted"/>
<sequence length="77" mass="8363">MRPPAGRFGIAMRRNPARPRSILDALLAVLRHPVGCGRRKDAVIDRTGLANETGPLQLGFRDKSNDVAHVLSSFQGS</sequence>
<reference evidence="2" key="1">
    <citation type="journal article" date="2002" name="DNA Res.">
        <title>Complete genomic sequence of nitrogen-fixing symbiotic bacterium Bradyrhizobium japonicum USDA110.</title>
        <authorList>
            <person name="Kaneko T."/>
            <person name="Nakamura Y."/>
            <person name="Sato S."/>
            <person name="Minamisawa K."/>
            <person name="Uchiumi T."/>
            <person name="Sasamoto S."/>
            <person name="Watanabe A."/>
            <person name="Idesawa K."/>
            <person name="Iriguchi M."/>
            <person name="Kawashima K."/>
            <person name="Kohara M."/>
            <person name="Matsumoto M."/>
            <person name="Shimpo S."/>
            <person name="Tsuruoka H."/>
            <person name="Wada T."/>
            <person name="Yamada M."/>
            <person name="Tabata S."/>
        </authorList>
    </citation>
    <scope>NUCLEOTIDE SEQUENCE [LARGE SCALE GENOMIC DNA]</scope>
    <source>
        <strain evidence="2">JCM 10833 / BCRC 13528 / IAM 13628 / NBRC 14792 / USDA 110</strain>
    </source>
</reference>
<dbReference type="EnsemblBacteria" id="BAC49725">
    <property type="protein sequence ID" value="BAC49725"/>
    <property type="gene ID" value="BAC49725"/>
</dbReference>
<dbReference type="Proteomes" id="UP000002526">
    <property type="component" value="Chromosome"/>
</dbReference>
<dbReference type="AlphaFoldDB" id="Q89LT3"/>
<protein>
    <submittedName>
        <fullName evidence="1">Bsl4460 protein</fullName>
    </submittedName>
</protein>
<organism evidence="1 2">
    <name type="scientific">Bradyrhizobium diazoefficiens (strain JCM 10833 / BCRC 13528 / IAM 13628 / NBRC 14792 / USDA 110)</name>
    <dbReference type="NCBI Taxonomy" id="224911"/>
    <lineage>
        <taxon>Bacteria</taxon>
        <taxon>Pseudomonadati</taxon>
        <taxon>Pseudomonadota</taxon>
        <taxon>Alphaproteobacteria</taxon>
        <taxon>Hyphomicrobiales</taxon>
        <taxon>Nitrobacteraceae</taxon>
        <taxon>Bradyrhizobium</taxon>
    </lineage>
</organism>
<name>Q89LT3_BRADU</name>